<feature type="domain" description="HD/PDEase" evidence="1">
    <location>
        <begin position="22"/>
        <end position="137"/>
    </location>
</feature>
<dbReference type="OrthoDB" id="9797344at2"/>
<organism evidence="2 3">
    <name type="scientific">Staphylococcus felis</name>
    <dbReference type="NCBI Taxonomy" id="46127"/>
    <lineage>
        <taxon>Bacteria</taxon>
        <taxon>Bacillati</taxon>
        <taxon>Bacillota</taxon>
        <taxon>Bacilli</taxon>
        <taxon>Bacillales</taxon>
        <taxon>Staphylococcaceae</taxon>
        <taxon>Staphylococcus</taxon>
    </lineage>
</organism>
<dbReference type="PANTHER" id="PTHR33594:SF1">
    <property type="entry name" value="HD_PDEASE DOMAIN-CONTAINING PROTEIN"/>
    <property type="match status" value="1"/>
</dbReference>
<dbReference type="Proteomes" id="UP000256562">
    <property type="component" value="Unassembled WGS sequence"/>
</dbReference>
<dbReference type="InterPro" id="IPR006674">
    <property type="entry name" value="HD_domain"/>
</dbReference>
<dbReference type="SUPFAM" id="SSF109604">
    <property type="entry name" value="HD-domain/PDEase-like"/>
    <property type="match status" value="1"/>
</dbReference>
<accession>A0A3E0ILW1</accession>
<dbReference type="CDD" id="cd00077">
    <property type="entry name" value="HDc"/>
    <property type="match status" value="1"/>
</dbReference>
<gene>
    <name evidence="2" type="ORF">DOS83_11565</name>
</gene>
<evidence type="ECO:0000313" key="3">
    <source>
        <dbReference type="Proteomes" id="UP000256562"/>
    </source>
</evidence>
<dbReference type="SMART" id="SM00471">
    <property type="entry name" value="HDc"/>
    <property type="match status" value="1"/>
</dbReference>
<dbReference type="RefSeq" id="WP_116095119.1">
    <property type="nucleotide sequence ID" value="NZ_QKXN01000129.1"/>
</dbReference>
<dbReference type="Gene3D" id="1.10.472.50">
    <property type="entry name" value="HD-domain/PDEase-like"/>
    <property type="match status" value="1"/>
</dbReference>
<dbReference type="PANTHER" id="PTHR33594">
    <property type="entry name" value="SUPERFAMILY HYDROLASE, PUTATIVE (AFU_ORTHOLOGUE AFUA_1G03035)-RELATED"/>
    <property type="match status" value="1"/>
</dbReference>
<protein>
    <submittedName>
        <fullName evidence="2">HD domain-containing protein</fullName>
    </submittedName>
</protein>
<evidence type="ECO:0000313" key="2">
    <source>
        <dbReference type="EMBL" id="REH91313.1"/>
    </source>
</evidence>
<comment type="caution">
    <text evidence="2">The sequence shown here is derived from an EMBL/GenBank/DDBJ whole genome shotgun (WGS) entry which is preliminary data.</text>
</comment>
<proteinExistence type="predicted"/>
<dbReference type="InterPro" id="IPR003607">
    <property type="entry name" value="HD/PDEase_dom"/>
</dbReference>
<name>A0A3E0ILW1_9STAP</name>
<sequence length="215" mass="24903">MSQKNQLRAARELMQNVHQHDKTGHDSAHIDRVLQLALTIAEDYPEANLFVIQMATLLHDTVDDKLKEYAISLKQLQSFLKEIAVSDDEQDAIIYVITHISFRKRKDVNALKTIEAKIVQDADRLDALGAIELARTFQFSGYFKEAMWTGHHSYEELMAFSDFSTLPASAIKHCFEKLLQLKDLMNTEKGKEIAQQRHTFVESFLKQFFNEWQSR</sequence>
<evidence type="ECO:0000259" key="1">
    <source>
        <dbReference type="SMART" id="SM00471"/>
    </source>
</evidence>
<dbReference type="AlphaFoldDB" id="A0A3E0ILW1"/>
<reference evidence="2 3" key="1">
    <citation type="journal article" date="2018" name="Vet. Microbiol.">
        <title>Characterisation of Staphylococcus felis isolated from cats using whole genome sequencing.</title>
        <authorList>
            <person name="Worthing K."/>
            <person name="Pang S."/>
            <person name="Trott D.J."/>
            <person name="Abraham S."/>
            <person name="Coombs G.W."/>
            <person name="Jordan D."/>
            <person name="McIntyre L."/>
            <person name="Davies M.R."/>
            <person name="Norris J."/>
        </authorList>
    </citation>
    <scope>NUCLEOTIDE SEQUENCE [LARGE SCALE GENOMIC DNA]</scope>
    <source>
        <strain evidence="2 3">F9</strain>
    </source>
</reference>
<dbReference type="EMBL" id="QKXQ01000551">
    <property type="protein sequence ID" value="REH91313.1"/>
    <property type="molecule type" value="Genomic_DNA"/>
</dbReference>
<dbReference type="Pfam" id="PF01966">
    <property type="entry name" value="HD"/>
    <property type="match status" value="1"/>
</dbReference>
<dbReference type="Gene3D" id="1.20.58.1910">
    <property type="match status" value="1"/>
</dbReference>